<protein>
    <submittedName>
        <fullName evidence="4">Condensation domain-containing protein</fullName>
    </submittedName>
</protein>
<dbReference type="Gene3D" id="3.30.559.10">
    <property type="entry name" value="Chloramphenicol acetyltransferase-like domain"/>
    <property type="match status" value="1"/>
</dbReference>
<evidence type="ECO:0000313" key="4">
    <source>
        <dbReference type="EMBL" id="MDH2389212.1"/>
    </source>
</evidence>
<dbReference type="InterPro" id="IPR023213">
    <property type="entry name" value="CAT-like_dom_sf"/>
</dbReference>
<gene>
    <name evidence="4" type="ORF">QCN29_10510</name>
</gene>
<comment type="cofactor">
    <cofactor evidence="1">
        <name>pantetheine 4'-phosphate</name>
        <dbReference type="ChEBI" id="CHEBI:47942"/>
    </cofactor>
</comment>
<feature type="domain" description="Carrier" evidence="3">
    <location>
        <begin position="2"/>
        <end position="77"/>
    </location>
</feature>
<dbReference type="Gene3D" id="3.30.559.30">
    <property type="entry name" value="Nonribosomal peptide synthetase, condensation domain"/>
    <property type="match status" value="1"/>
</dbReference>
<dbReference type="Gene3D" id="1.10.1200.10">
    <property type="entry name" value="ACP-like"/>
    <property type="match status" value="1"/>
</dbReference>
<dbReference type="SUPFAM" id="SSF47336">
    <property type="entry name" value="ACP-like"/>
    <property type="match status" value="1"/>
</dbReference>
<sequence length="547" mass="58859">MTAMGFVEEELAHMWCELLKVTGVGLGSGFGALGGDDAAAGRLAARVDEELGARVAPAELLGADTLQGMAGLIREAMKRPPGAGDALPEPSGPRPGPRGERPPLSFAQQRLWFMQQLDPGSTLYNVPTALRLRGALDRAALGRALNAVVARHEVLRTTYEAVSGRPHQVVEPPAPVPLPYTDLAGAPDATARAERIAAEEAARVFDLAAAPPLAARLVRVAEDEHRLLVTFHHIAVDGASAEIFYRELGLLYGSAGAGLPAVAVQYADLAAWQRRELAGETLRRLVDHWRAALGVDPKAPDLPADRPRPASKSFRGAVATRALGPRLVREVREFGRRERATANMTYLAAFHALLAGWARAGEMTVGIPAAGRNRPETQDMVGCLINMVPVRARLDGNPGFRELLGRVRTAVLNASEHQDLPFDKLVQALVARRARDFMPVFRVMFSYLGERRAPVFAGLDECVLDLAGPQDTAKYDLSLYVEERGEGIALTLEYDTDLFGPDTPAALLAAFEQALEEAIAFPDKPVPDLAAVRSAGCGTERNTDLDR</sequence>
<dbReference type="InterPro" id="IPR001242">
    <property type="entry name" value="Condensation_dom"/>
</dbReference>
<proteinExistence type="predicted"/>
<name>A0ABT6HKE3_9ACTN</name>
<reference evidence="4 5" key="1">
    <citation type="submission" date="2023-04" db="EMBL/GenBank/DDBJ databases">
        <title>Streptomyces chengmaiensis sp. nov. isolated from the stem of mangrove plant in Hainan.</title>
        <authorList>
            <person name="Huang X."/>
            <person name="Zhou S."/>
            <person name="Chu X."/>
            <person name="Xie Y."/>
            <person name="Lin Y."/>
        </authorList>
    </citation>
    <scope>NUCLEOTIDE SEQUENCE [LARGE SCALE GENOMIC DNA]</scope>
    <source>
        <strain evidence="4 5">HNM0663</strain>
    </source>
</reference>
<evidence type="ECO:0000259" key="3">
    <source>
        <dbReference type="PROSITE" id="PS50075"/>
    </source>
</evidence>
<accession>A0ABT6HKE3</accession>
<comment type="caution">
    <text evidence="4">The sequence shown here is derived from an EMBL/GenBank/DDBJ whole genome shotgun (WGS) entry which is preliminary data.</text>
</comment>
<keyword evidence="5" id="KW-1185">Reference proteome</keyword>
<dbReference type="PANTHER" id="PTHR45527:SF1">
    <property type="entry name" value="FATTY ACID SYNTHASE"/>
    <property type="match status" value="1"/>
</dbReference>
<dbReference type="Pfam" id="PF00668">
    <property type="entry name" value="Condensation"/>
    <property type="match status" value="1"/>
</dbReference>
<dbReference type="SUPFAM" id="SSF52777">
    <property type="entry name" value="CoA-dependent acyltransferases"/>
    <property type="match status" value="2"/>
</dbReference>
<dbReference type="CDD" id="cd19531">
    <property type="entry name" value="LCL_NRPS-like"/>
    <property type="match status" value="1"/>
</dbReference>
<evidence type="ECO:0000313" key="5">
    <source>
        <dbReference type="Proteomes" id="UP001223144"/>
    </source>
</evidence>
<evidence type="ECO:0000256" key="1">
    <source>
        <dbReference type="ARBA" id="ARBA00001957"/>
    </source>
</evidence>
<dbReference type="InterPro" id="IPR036736">
    <property type="entry name" value="ACP-like_sf"/>
</dbReference>
<organism evidence="4 5">
    <name type="scientific">Streptomyces chengmaiensis</name>
    <dbReference type="NCBI Taxonomy" id="3040919"/>
    <lineage>
        <taxon>Bacteria</taxon>
        <taxon>Bacillati</taxon>
        <taxon>Actinomycetota</taxon>
        <taxon>Actinomycetes</taxon>
        <taxon>Kitasatosporales</taxon>
        <taxon>Streptomycetaceae</taxon>
        <taxon>Streptomyces</taxon>
    </lineage>
</organism>
<feature type="region of interest" description="Disordered" evidence="2">
    <location>
        <begin position="78"/>
        <end position="103"/>
    </location>
</feature>
<dbReference type="PANTHER" id="PTHR45527">
    <property type="entry name" value="NONRIBOSOMAL PEPTIDE SYNTHETASE"/>
    <property type="match status" value="1"/>
</dbReference>
<dbReference type="PROSITE" id="PS50075">
    <property type="entry name" value="CARRIER"/>
    <property type="match status" value="1"/>
</dbReference>
<dbReference type="RefSeq" id="WP_279927540.1">
    <property type="nucleotide sequence ID" value="NZ_JARWBG010000009.1"/>
</dbReference>
<dbReference type="EMBL" id="JARWBG010000009">
    <property type="protein sequence ID" value="MDH2389212.1"/>
    <property type="molecule type" value="Genomic_DNA"/>
</dbReference>
<dbReference type="Pfam" id="PF00550">
    <property type="entry name" value="PP-binding"/>
    <property type="match status" value="1"/>
</dbReference>
<dbReference type="Proteomes" id="UP001223144">
    <property type="component" value="Unassembled WGS sequence"/>
</dbReference>
<evidence type="ECO:0000256" key="2">
    <source>
        <dbReference type="SAM" id="MobiDB-lite"/>
    </source>
</evidence>
<dbReference type="InterPro" id="IPR009081">
    <property type="entry name" value="PP-bd_ACP"/>
</dbReference>